<dbReference type="InterPro" id="IPR014825">
    <property type="entry name" value="DNA_alkylation"/>
</dbReference>
<dbReference type="Proteomes" id="UP000224317">
    <property type="component" value="Unassembled WGS sequence"/>
</dbReference>
<reference evidence="1" key="1">
    <citation type="submission" date="2017-10" db="EMBL/GenBank/DDBJ databases">
        <title>Resolving the taxonomy of Roseburia spp., Eubacterium rectale and Agathobacter spp. through phylogenomic analysis.</title>
        <authorList>
            <person name="Sheridan P.O."/>
            <person name="Walker A.W."/>
            <person name="Duncan S.H."/>
            <person name="Scott K.P."/>
            <person name="Toole P.W.O."/>
            <person name="Luis P."/>
            <person name="Flint H.J."/>
        </authorList>
    </citation>
    <scope>NUCLEOTIDE SEQUENCE [LARGE SCALE GENOMIC DNA]</scope>
    <source>
        <strain evidence="1">JK10</strain>
    </source>
</reference>
<dbReference type="InterPro" id="IPR016024">
    <property type="entry name" value="ARM-type_fold"/>
</dbReference>
<comment type="caution">
    <text evidence="1">The sequence shown here is derived from an EMBL/GenBank/DDBJ whole genome shotgun (WGS) entry which is preliminary data.</text>
</comment>
<gene>
    <name evidence="1" type="ORF">CSX00_00085</name>
</gene>
<sequence length="228" mass="27370">MITEEIKEGLNARQDVEYRDFQSNLIPNVSIDYFVGVRTPELRKYAKELGKRDDVSEFLDQLPHQLFDENQLHAFIISDMKDYGKCMERLNQFLPYVNNWATCDQMSPKIFKKHKKELLQEIDTWIKSDETYTIRFAIKMLMEHFLDEDFDIKYAKMVAKVRSEEYYVNMMIAWYFATALAKQYNSILPFITEKKLEKWTHNKTIQKAVESFRITPEQKTYLRTLKIK</sequence>
<dbReference type="CDD" id="cd06561">
    <property type="entry name" value="AlkD_like"/>
    <property type="match status" value="1"/>
</dbReference>
<dbReference type="PANTHER" id="PTHR34070:SF1">
    <property type="entry name" value="DNA ALKYLATION REPAIR PROTEIN"/>
    <property type="match status" value="1"/>
</dbReference>
<dbReference type="AlphaFoldDB" id="A0A2G3EE65"/>
<evidence type="ECO:0000313" key="2">
    <source>
        <dbReference type="Proteomes" id="UP000224317"/>
    </source>
</evidence>
<evidence type="ECO:0000313" key="1">
    <source>
        <dbReference type="EMBL" id="PHU41550.1"/>
    </source>
</evidence>
<dbReference type="EMBL" id="PDYH01000002">
    <property type="protein sequence ID" value="PHU41550.1"/>
    <property type="molecule type" value="Genomic_DNA"/>
</dbReference>
<dbReference type="Pfam" id="PF08713">
    <property type="entry name" value="DNA_alkylation"/>
    <property type="match status" value="1"/>
</dbReference>
<dbReference type="PANTHER" id="PTHR34070">
    <property type="entry name" value="ARMADILLO-TYPE FOLD"/>
    <property type="match status" value="1"/>
</dbReference>
<dbReference type="RefSeq" id="WP_099412469.1">
    <property type="nucleotide sequence ID" value="NZ_PDYH01000002.1"/>
</dbReference>
<protein>
    <submittedName>
        <fullName evidence="1">DNA alkylation repair protein</fullName>
    </submittedName>
</protein>
<dbReference type="Gene3D" id="1.25.10.90">
    <property type="match status" value="1"/>
</dbReference>
<name>A0A2G3EE65_9FIRM</name>
<keyword evidence="2" id="KW-1185">Reference proteome</keyword>
<dbReference type="SUPFAM" id="SSF48371">
    <property type="entry name" value="ARM repeat"/>
    <property type="match status" value="1"/>
</dbReference>
<organism evidence="1 2">
    <name type="scientific">Pseudobutyrivibrio ruminis</name>
    <dbReference type="NCBI Taxonomy" id="46206"/>
    <lineage>
        <taxon>Bacteria</taxon>
        <taxon>Bacillati</taxon>
        <taxon>Bacillota</taxon>
        <taxon>Clostridia</taxon>
        <taxon>Lachnospirales</taxon>
        <taxon>Lachnospiraceae</taxon>
        <taxon>Pseudobutyrivibrio</taxon>
    </lineage>
</organism>
<accession>A0A2G3EE65</accession>
<proteinExistence type="predicted"/>